<dbReference type="GO" id="GO:0010181">
    <property type="term" value="F:FMN binding"/>
    <property type="evidence" value="ECO:0007669"/>
    <property type="project" value="TreeGrafter"/>
</dbReference>
<proteinExistence type="predicted"/>
<dbReference type="GO" id="GO:0016491">
    <property type="term" value="F:oxidoreductase activity"/>
    <property type="evidence" value="ECO:0007669"/>
    <property type="project" value="InterPro"/>
</dbReference>
<dbReference type="InterPro" id="IPR029039">
    <property type="entry name" value="Flavoprotein-like_sf"/>
</dbReference>
<reference evidence="2" key="1">
    <citation type="submission" date="2020-05" db="EMBL/GenBank/DDBJ databases">
        <authorList>
            <person name="Chiriac C."/>
            <person name="Salcher M."/>
            <person name="Ghai R."/>
            <person name="Kavagutti S V."/>
        </authorList>
    </citation>
    <scope>NUCLEOTIDE SEQUENCE</scope>
</reference>
<dbReference type="PANTHER" id="PTHR30543">
    <property type="entry name" value="CHROMATE REDUCTASE"/>
    <property type="match status" value="1"/>
</dbReference>
<dbReference type="Pfam" id="PF03358">
    <property type="entry name" value="FMN_red"/>
    <property type="match status" value="1"/>
</dbReference>
<dbReference type="SUPFAM" id="SSF52218">
    <property type="entry name" value="Flavoproteins"/>
    <property type="match status" value="1"/>
</dbReference>
<sequence length="189" mass="20456">MVPNTTTLCKLMSNPEILVISGSLRGASYNSFLAAHAVNHVPAGFEARVYAEMRDLPHYDADLDKHAPPEVVARLRRWVSDAAGILFITPTYNYALPGGLKNLIDWATRPMGNHSMVGKRVAVTGASPGPSGSKQAVQWLRSMIEPLGATLVGDEYLIPTVHEKVDIASGSVDAEVDRYLSTVMSQLVQ</sequence>
<accession>A0A6J6K9S4</accession>
<organism evidence="2">
    <name type="scientific">freshwater metagenome</name>
    <dbReference type="NCBI Taxonomy" id="449393"/>
    <lineage>
        <taxon>unclassified sequences</taxon>
        <taxon>metagenomes</taxon>
        <taxon>ecological metagenomes</taxon>
    </lineage>
</organism>
<evidence type="ECO:0000259" key="1">
    <source>
        <dbReference type="Pfam" id="PF03358"/>
    </source>
</evidence>
<protein>
    <submittedName>
        <fullName evidence="2">Unannotated protein</fullName>
    </submittedName>
</protein>
<dbReference type="AlphaFoldDB" id="A0A6J6K9S4"/>
<dbReference type="PANTHER" id="PTHR30543:SF21">
    <property type="entry name" value="NAD(P)H-DEPENDENT FMN REDUCTASE LOT6"/>
    <property type="match status" value="1"/>
</dbReference>
<dbReference type="GO" id="GO:0005829">
    <property type="term" value="C:cytosol"/>
    <property type="evidence" value="ECO:0007669"/>
    <property type="project" value="TreeGrafter"/>
</dbReference>
<evidence type="ECO:0000313" key="2">
    <source>
        <dbReference type="EMBL" id="CAB4645728.1"/>
    </source>
</evidence>
<dbReference type="InterPro" id="IPR005025">
    <property type="entry name" value="FMN_Rdtase-like_dom"/>
</dbReference>
<dbReference type="EMBL" id="CAEZWB010000050">
    <property type="protein sequence ID" value="CAB4645728.1"/>
    <property type="molecule type" value="Genomic_DNA"/>
</dbReference>
<dbReference type="Gene3D" id="3.40.50.360">
    <property type="match status" value="1"/>
</dbReference>
<dbReference type="InterPro" id="IPR050712">
    <property type="entry name" value="NAD(P)H-dep_reductase"/>
</dbReference>
<feature type="domain" description="NADPH-dependent FMN reductase-like" evidence="1">
    <location>
        <begin position="16"/>
        <end position="161"/>
    </location>
</feature>
<name>A0A6J6K9S4_9ZZZZ</name>
<gene>
    <name evidence="2" type="ORF">UFOPK2166_00523</name>
</gene>